<dbReference type="AlphaFoldDB" id="A0A8J8FEK3"/>
<evidence type="ECO:0000256" key="4">
    <source>
        <dbReference type="ARBA" id="ARBA00023134"/>
    </source>
</evidence>
<keyword evidence="2" id="KW-0251">Elongation factor</keyword>
<dbReference type="Pfam" id="PF03143">
    <property type="entry name" value="GTP_EFTU_D3"/>
    <property type="match status" value="1"/>
</dbReference>
<evidence type="ECO:0000256" key="2">
    <source>
        <dbReference type="ARBA" id="ARBA00022768"/>
    </source>
</evidence>
<reference evidence="6" key="1">
    <citation type="submission" date="2019-10" db="EMBL/GenBank/DDBJ databases">
        <title>Draft genome sequence of Panacibacter sp. KCS-6.</title>
        <authorList>
            <person name="Yim K.J."/>
        </authorList>
    </citation>
    <scope>NUCLEOTIDE SEQUENCE</scope>
    <source>
        <strain evidence="6">KCS-6</strain>
    </source>
</reference>
<keyword evidence="7" id="KW-1185">Reference proteome</keyword>
<keyword evidence="3" id="KW-0648">Protein biosynthesis</keyword>
<dbReference type="InterPro" id="IPR009001">
    <property type="entry name" value="Transl_elong_EF1A/Init_IF2_C"/>
</dbReference>
<feature type="domain" description="Translation elongation factor EFTu/EF1A C-terminal" evidence="5">
    <location>
        <begin position="95"/>
        <end position="189"/>
    </location>
</feature>
<evidence type="ECO:0000313" key="6">
    <source>
        <dbReference type="EMBL" id="NNV54944.1"/>
    </source>
</evidence>
<dbReference type="InterPro" id="IPR004160">
    <property type="entry name" value="Transl_elong_EFTu/EF1A_C"/>
</dbReference>
<evidence type="ECO:0000256" key="3">
    <source>
        <dbReference type="ARBA" id="ARBA00022917"/>
    </source>
</evidence>
<accession>A0A8J8FEK3</accession>
<dbReference type="SUPFAM" id="SSF50465">
    <property type="entry name" value="EF-Tu/eEF-1alpha/eIF2-gamma C-terminal domain"/>
    <property type="match status" value="1"/>
</dbReference>
<organism evidence="6 7">
    <name type="scientific">Limnovirga soli</name>
    <dbReference type="NCBI Taxonomy" id="2656915"/>
    <lineage>
        <taxon>Bacteria</taxon>
        <taxon>Pseudomonadati</taxon>
        <taxon>Bacteroidota</taxon>
        <taxon>Chitinophagia</taxon>
        <taxon>Chitinophagales</taxon>
        <taxon>Chitinophagaceae</taxon>
        <taxon>Limnovirga</taxon>
    </lineage>
</organism>
<name>A0A8J8FEK3_9BACT</name>
<dbReference type="GO" id="GO:0005525">
    <property type="term" value="F:GTP binding"/>
    <property type="evidence" value="ECO:0007669"/>
    <property type="project" value="UniProtKB-KW"/>
</dbReference>
<dbReference type="RefSeq" id="WP_171606876.1">
    <property type="nucleotide sequence ID" value="NZ_WHPF01000004.1"/>
</dbReference>
<dbReference type="GO" id="GO:0003746">
    <property type="term" value="F:translation elongation factor activity"/>
    <property type="evidence" value="ECO:0007669"/>
    <property type="project" value="UniProtKB-KW"/>
</dbReference>
<dbReference type="Proteomes" id="UP000598971">
    <property type="component" value="Unassembled WGS sequence"/>
</dbReference>
<evidence type="ECO:0000259" key="5">
    <source>
        <dbReference type="Pfam" id="PF03143"/>
    </source>
</evidence>
<gene>
    <name evidence="6" type="ORF">GD597_05685</name>
</gene>
<keyword evidence="1" id="KW-0547">Nucleotide-binding</keyword>
<comment type="caution">
    <text evidence="6">The sequence shown here is derived from an EMBL/GenBank/DDBJ whole genome shotgun (WGS) entry which is preliminary data.</text>
</comment>
<dbReference type="Gene3D" id="2.40.30.10">
    <property type="entry name" value="Translation factors"/>
    <property type="match status" value="1"/>
</dbReference>
<sequence length="199" mass="23326">MIQTFSYRTETSNNNYRHTIHSADIMSSVEKWLNRIEELHDKVYSFDKIQVENIRTQFLNNQFQIHFEKEPYFLTYKADNRIQVVYIDKVKKGNPDFVAKLTYLTTEEGGRNGYAASGYRPHVRFDGRKEMSSGEQLFVDKEKVFPGETVTAEIRILSPMLFEKYLFVGQRFEFGEGQKVVGYGEVIEIINTHLQQASR</sequence>
<proteinExistence type="predicted"/>
<evidence type="ECO:0000256" key="1">
    <source>
        <dbReference type="ARBA" id="ARBA00022741"/>
    </source>
</evidence>
<keyword evidence="4" id="KW-0342">GTP-binding</keyword>
<protein>
    <recommendedName>
        <fullName evidence="5">Translation elongation factor EFTu/EF1A C-terminal domain-containing protein</fullName>
    </recommendedName>
</protein>
<evidence type="ECO:0000313" key="7">
    <source>
        <dbReference type="Proteomes" id="UP000598971"/>
    </source>
</evidence>
<dbReference type="EMBL" id="WHPF01000004">
    <property type="protein sequence ID" value="NNV54944.1"/>
    <property type="molecule type" value="Genomic_DNA"/>
</dbReference>